<evidence type="ECO:0000259" key="3">
    <source>
        <dbReference type="Pfam" id="PF13505"/>
    </source>
</evidence>
<dbReference type="EMBL" id="JAOWKX010000001">
    <property type="protein sequence ID" value="MCV2883633.1"/>
    <property type="molecule type" value="Genomic_DNA"/>
</dbReference>
<dbReference type="InterPro" id="IPR011250">
    <property type="entry name" value="OMP/PagP_B-barrel"/>
</dbReference>
<comment type="caution">
    <text evidence="4">The sequence shown here is derived from an EMBL/GenBank/DDBJ whole genome shotgun (WGS) entry which is preliminary data.</text>
</comment>
<evidence type="ECO:0000256" key="2">
    <source>
        <dbReference type="SAM" id="SignalP"/>
    </source>
</evidence>
<dbReference type="InterPro" id="IPR027385">
    <property type="entry name" value="Beta-barrel_OMP"/>
</dbReference>
<feature type="domain" description="Outer membrane protein beta-barrel" evidence="3">
    <location>
        <begin position="9"/>
        <end position="154"/>
    </location>
</feature>
<gene>
    <name evidence="4" type="ORF">OE749_02825</name>
</gene>
<keyword evidence="1 2" id="KW-0732">Signal</keyword>
<evidence type="ECO:0000313" key="4">
    <source>
        <dbReference type="EMBL" id="MCV2883633.1"/>
    </source>
</evidence>
<accession>A0ABT3A4U9</accession>
<dbReference type="Proteomes" id="UP001652504">
    <property type="component" value="Unassembled WGS sequence"/>
</dbReference>
<keyword evidence="5" id="KW-1185">Reference proteome</keyword>
<reference evidence="4 5" key="1">
    <citation type="submission" date="2022-10" db="EMBL/GenBank/DDBJ databases">
        <title>Aestuariibacter sp. AA17 isolated from Montipora capitata coral fragment.</title>
        <authorList>
            <person name="Emsley S.A."/>
            <person name="Pfannmuller K.M."/>
            <person name="Loughran R.M."/>
            <person name="Shlafstein M."/>
            <person name="Papke E."/>
            <person name="Saw J.H."/>
            <person name="Ushijima B."/>
            <person name="Videau P."/>
        </authorList>
    </citation>
    <scope>NUCLEOTIDE SEQUENCE [LARGE SCALE GENOMIC DNA]</scope>
    <source>
        <strain evidence="4 5">AA17</strain>
    </source>
</reference>
<evidence type="ECO:0000256" key="1">
    <source>
        <dbReference type="ARBA" id="ARBA00022729"/>
    </source>
</evidence>
<dbReference type="Pfam" id="PF13505">
    <property type="entry name" value="OMP_b-brl"/>
    <property type="match status" value="1"/>
</dbReference>
<proteinExistence type="predicted"/>
<feature type="signal peptide" evidence="2">
    <location>
        <begin position="1"/>
        <end position="22"/>
    </location>
</feature>
<evidence type="ECO:0000313" key="5">
    <source>
        <dbReference type="Proteomes" id="UP001652504"/>
    </source>
</evidence>
<dbReference type="RefSeq" id="WP_263710829.1">
    <property type="nucleotide sequence ID" value="NZ_JAOWKX010000001.1"/>
</dbReference>
<name>A0ABT3A4U9_9ALTE</name>
<dbReference type="SUPFAM" id="SSF56925">
    <property type="entry name" value="OMPA-like"/>
    <property type="match status" value="1"/>
</dbReference>
<sequence>MKKLVSISSLIAASLLSSHVAAETPNWNYVEASYADLSLDDLDVDTDGFALNGSFEFAENFFLAAGVSDMSKTDDGLRFEYETMSIGLGFNQEIATGTDFYGIVSIEHAEAKLSYGYMSDGDDDNGMGLRLGVRSMVASNVELDASAGIVKIGDESYKLYRLGGQYFFTDNFSAGASFESGEDYDTWMLTGRYSF</sequence>
<protein>
    <submittedName>
        <fullName evidence="4">Porin family protein</fullName>
    </submittedName>
</protein>
<feature type="chain" id="PRO_5047372202" evidence="2">
    <location>
        <begin position="23"/>
        <end position="195"/>
    </location>
</feature>
<organism evidence="4 5">
    <name type="scientific">Fluctibacter corallii</name>
    <dbReference type="NCBI Taxonomy" id="2984329"/>
    <lineage>
        <taxon>Bacteria</taxon>
        <taxon>Pseudomonadati</taxon>
        <taxon>Pseudomonadota</taxon>
        <taxon>Gammaproteobacteria</taxon>
        <taxon>Alteromonadales</taxon>
        <taxon>Alteromonadaceae</taxon>
        <taxon>Fluctibacter</taxon>
    </lineage>
</organism>